<dbReference type="GO" id="GO:0043005">
    <property type="term" value="C:neuron projection"/>
    <property type="evidence" value="ECO:0007669"/>
    <property type="project" value="TreeGrafter"/>
</dbReference>
<feature type="region of interest" description="Disordered" evidence="7">
    <location>
        <begin position="162"/>
        <end position="198"/>
    </location>
</feature>
<reference evidence="9" key="2">
    <citation type="submission" date="2025-08" db="UniProtKB">
        <authorList>
            <consortium name="Ensembl"/>
        </authorList>
    </citation>
    <scope>IDENTIFICATION</scope>
</reference>
<dbReference type="FunFam" id="3.30.70.330:FF:000008">
    <property type="entry name" value="Cytoplasmic polyadenylation element-binding 2 isoform X2"/>
    <property type="match status" value="1"/>
</dbReference>
<dbReference type="InterPro" id="IPR034819">
    <property type="entry name" value="CPEB"/>
</dbReference>
<dbReference type="GeneTree" id="ENSGT00940000160357"/>
<dbReference type="InterPro" id="IPR032296">
    <property type="entry name" value="CEBP_ZZ"/>
</dbReference>
<feature type="domain" description="RRM" evidence="8">
    <location>
        <begin position="591"/>
        <end position="669"/>
    </location>
</feature>
<reference evidence="9" key="3">
    <citation type="submission" date="2025-09" db="UniProtKB">
        <authorList>
            <consortium name="Ensembl"/>
        </authorList>
    </citation>
    <scope>IDENTIFICATION</scope>
</reference>
<dbReference type="AlphaFoldDB" id="A0A8C7M2F0"/>
<dbReference type="SUPFAM" id="SSF54928">
    <property type="entry name" value="RNA-binding domain, RBD"/>
    <property type="match status" value="1"/>
</dbReference>
<dbReference type="PROSITE" id="PS50102">
    <property type="entry name" value="RRM"/>
    <property type="match status" value="2"/>
</dbReference>
<dbReference type="Pfam" id="PF16366">
    <property type="entry name" value="CEBP_ZZ"/>
    <property type="match status" value="1"/>
</dbReference>
<feature type="compositionally biased region" description="Polar residues" evidence="7">
    <location>
        <begin position="249"/>
        <end position="272"/>
    </location>
</feature>
<feature type="compositionally biased region" description="Polar residues" evidence="7">
    <location>
        <begin position="79"/>
        <end position="93"/>
    </location>
</feature>
<dbReference type="SMART" id="SM00360">
    <property type="entry name" value="RRM"/>
    <property type="match status" value="2"/>
</dbReference>
<keyword evidence="3" id="KW-0963">Cytoplasm</keyword>
<evidence type="ECO:0000256" key="1">
    <source>
        <dbReference type="ARBA" id="ARBA00004496"/>
    </source>
</evidence>
<evidence type="ECO:0000259" key="8">
    <source>
        <dbReference type="PROSITE" id="PS50102"/>
    </source>
</evidence>
<organism evidence="9 10">
    <name type="scientific">Oncorhynchus mykiss</name>
    <name type="common">Rainbow trout</name>
    <name type="synonym">Salmo gairdneri</name>
    <dbReference type="NCBI Taxonomy" id="8022"/>
    <lineage>
        <taxon>Eukaryota</taxon>
        <taxon>Metazoa</taxon>
        <taxon>Chordata</taxon>
        <taxon>Craniata</taxon>
        <taxon>Vertebrata</taxon>
        <taxon>Euteleostomi</taxon>
        <taxon>Actinopterygii</taxon>
        <taxon>Neopterygii</taxon>
        <taxon>Teleostei</taxon>
        <taxon>Protacanthopterygii</taxon>
        <taxon>Salmoniformes</taxon>
        <taxon>Salmonidae</taxon>
        <taxon>Salmoninae</taxon>
        <taxon>Oncorhynchus</taxon>
    </lineage>
</organism>
<dbReference type="Proteomes" id="UP000694395">
    <property type="component" value="Chromosome 30"/>
</dbReference>
<protein>
    <submittedName>
        <fullName evidence="9">Cytoplasmic polyadenylation element binding protein 2</fullName>
    </submittedName>
</protein>
<dbReference type="Ensembl" id="ENSOMYT00000002381.2">
    <property type="protein sequence ID" value="ENSOMYP00000002138.2"/>
    <property type="gene ID" value="ENSOMYG00000001043.2"/>
</dbReference>
<dbReference type="Gene3D" id="4.10.640.40">
    <property type="entry name" value="Cytoplasmic polyadenylation element-binding protein, ZZ domain"/>
    <property type="match status" value="1"/>
</dbReference>
<evidence type="ECO:0000256" key="2">
    <source>
        <dbReference type="ARBA" id="ARBA00010347"/>
    </source>
</evidence>
<dbReference type="FunFam" id="3.30.70.330:FF:000009">
    <property type="entry name" value="cytoplasmic polyadenylation element-binding protein 2 isoform X1"/>
    <property type="match status" value="1"/>
</dbReference>
<dbReference type="GO" id="GO:0000900">
    <property type="term" value="F:mRNA regulatory element binding translation repressor activity"/>
    <property type="evidence" value="ECO:0007669"/>
    <property type="project" value="TreeGrafter"/>
</dbReference>
<dbReference type="GO" id="GO:0008135">
    <property type="term" value="F:translation factor activity, RNA binding"/>
    <property type="evidence" value="ECO:0007669"/>
    <property type="project" value="TreeGrafter"/>
</dbReference>
<dbReference type="InterPro" id="IPR038446">
    <property type="entry name" value="CEBP_ZZ_sf"/>
</dbReference>
<feature type="region of interest" description="Disordered" evidence="7">
    <location>
        <begin position="249"/>
        <end position="286"/>
    </location>
</feature>
<reference evidence="9" key="1">
    <citation type="submission" date="2020-07" db="EMBL/GenBank/DDBJ databases">
        <title>A long reads based de novo assembly of the rainbow trout Arlee double haploid line genome.</title>
        <authorList>
            <person name="Gao G."/>
            <person name="Palti Y."/>
        </authorList>
    </citation>
    <scope>NUCLEOTIDE SEQUENCE [LARGE SCALE GENOMIC DNA]</scope>
</reference>
<proteinExistence type="inferred from homology"/>
<dbReference type="CDD" id="cd19757">
    <property type="entry name" value="Bbox1"/>
    <property type="match status" value="1"/>
</dbReference>
<keyword evidence="10" id="KW-1185">Reference proteome</keyword>
<evidence type="ECO:0000256" key="7">
    <source>
        <dbReference type="SAM" id="MobiDB-lite"/>
    </source>
</evidence>
<dbReference type="FunFam" id="4.10.640.40:FF:000001">
    <property type="entry name" value="Cytoplasmic polyadenylation element-binding 2 isoform X2"/>
    <property type="match status" value="1"/>
</dbReference>
<dbReference type="GO" id="GO:0043022">
    <property type="term" value="F:ribosome binding"/>
    <property type="evidence" value="ECO:0007669"/>
    <property type="project" value="TreeGrafter"/>
</dbReference>
<evidence type="ECO:0000313" key="10">
    <source>
        <dbReference type="Proteomes" id="UP000694395"/>
    </source>
</evidence>
<dbReference type="Gene3D" id="3.30.70.330">
    <property type="match status" value="2"/>
</dbReference>
<dbReference type="PANTHER" id="PTHR12566:SF8">
    <property type="entry name" value="CYTOPLASMIC POLYADENYLATION ELEMENT-BINDING PROTEIN 2"/>
    <property type="match status" value="1"/>
</dbReference>
<comment type="subcellular location">
    <subcellularLocation>
        <location evidence="1">Cytoplasm</location>
    </subcellularLocation>
</comment>
<dbReference type="GO" id="GO:0003730">
    <property type="term" value="F:mRNA 3'-UTR binding"/>
    <property type="evidence" value="ECO:0007669"/>
    <property type="project" value="InterPro"/>
</dbReference>
<evidence type="ECO:0000256" key="5">
    <source>
        <dbReference type="ARBA" id="ARBA00022884"/>
    </source>
</evidence>
<evidence type="ECO:0000256" key="6">
    <source>
        <dbReference type="PROSITE-ProRule" id="PRU00176"/>
    </source>
</evidence>
<sequence>RRTHSNICSSSSPVSIRQLRPGSPLVSHSSVAALSPLFLSVAAHRQNMQDEPVGVTTEQRPPPTEEKYHLPLRQPFTAQVSTKPACSTDSSPGRISGSPVGEVKADVETVASPSPTSVNPNKVQIQMDSLITHHINNGNDSGTGNMLAGSLGGGFPNLQNQEMQNPSGGSASPPLHGFGTPWSVQTSSPPPVSNSANPIHHANAINQMAHTEPDNSFYPGIPSSINPAFFQSFSPVSANPCPGINVQGFTSPFSHQINAPQQTQQSRRSPVSPQMHPQHHHQHQQGVFLQQRNNYNHHHQPMVKQSPWGGSHQGSGWSSGGMSWGRDHRRGGGMGIPGSVSQVSPMKKPFSSNVIAPPKFPRSAGPMGPKAWIEENMFRTDSNSNTLMPLQVRDRSRMYDTLNMHSLESSLIDIMRAEQDPMKGRVGCPHPGADGLLMLNGRSSLFPIEDSLLDDGHGNQGVPGLDTNCYPHPNGERIERFSRKVFVGGLPPDIDEDEITNSFRRFGHLVVDWPHKAESKSYFPPKGYAFLLFQEESSVQALIEACMEEDGKLYLCVSSPTIKDKPVQIRPWNLSDSDFVMDGSQALDPRKTIFVGGVPRPLRAVELAMIMDRLYGGVCYAGIDTDPELKYPKGAGRVAFSNQQSYIAAISARFVQLQHGDIDKRVEVKPYVLDDQLCDECQGARCGGKFAPFFCANVTCLQYYCEFCWANIHSRAGREFHKPLVKEGADRPRQIHFRWN</sequence>
<name>A0A8C7M2F0_ONCMY</name>
<dbReference type="InterPro" id="IPR000504">
    <property type="entry name" value="RRM_dom"/>
</dbReference>
<keyword evidence="5 6" id="KW-0694">RNA-binding</keyword>
<dbReference type="Pfam" id="PF16367">
    <property type="entry name" value="RRM_7"/>
    <property type="match status" value="1"/>
</dbReference>
<dbReference type="CDD" id="cd12726">
    <property type="entry name" value="RRM2_CPEB2_like"/>
    <property type="match status" value="1"/>
</dbReference>
<dbReference type="GO" id="GO:0005634">
    <property type="term" value="C:nucleus"/>
    <property type="evidence" value="ECO:0007669"/>
    <property type="project" value="TreeGrafter"/>
</dbReference>
<dbReference type="CDD" id="cd12724">
    <property type="entry name" value="RRM1_CPEB2_like"/>
    <property type="match status" value="1"/>
</dbReference>
<dbReference type="GO" id="GO:0005737">
    <property type="term" value="C:cytoplasm"/>
    <property type="evidence" value="ECO:0007669"/>
    <property type="project" value="UniProtKB-SubCell"/>
</dbReference>
<accession>A0A8C7M2F0</accession>
<feature type="domain" description="RRM" evidence="8">
    <location>
        <begin position="483"/>
        <end position="570"/>
    </location>
</feature>
<dbReference type="InterPro" id="IPR012677">
    <property type="entry name" value="Nucleotide-bd_a/b_plait_sf"/>
</dbReference>
<dbReference type="GO" id="GO:0045202">
    <property type="term" value="C:synapse"/>
    <property type="evidence" value="ECO:0007669"/>
    <property type="project" value="TreeGrafter"/>
</dbReference>
<comment type="similarity">
    <text evidence="2">Belongs to the RRM CPEB family.</text>
</comment>
<keyword evidence="4" id="KW-0677">Repeat</keyword>
<evidence type="ECO:0000256" key="3">
    <source>
        <dbReference type="ARBA" id="ARBA00022490"/>
    </source>
</evidence>
<dbReference type="PANTHER" id="PTHR12566">
    <property type="entry name" value="CYTOPLASMIC POLYADENYLATION ELEMENT BINDING PROTEIN CPEB"/>
    <property type="match status" value="1"/>
</dbReference>
<dbReference type="InterPro" id="IPR035979">
    <property type="entry name" value="RBD_domain_sf"/>
</dbReference>
<dbReference type="GO" id="GO:2000766">
    <property type="term" value="P:negative regulation of cytoplasmic translation"/>
    <property type="evidence" value="ECO:0007669"/>
    <property type="project" value="TreeGrafter"/>
</dbReference>
<evidence type="ECO:0000256" key="4">
    <source>
        <dbReference type="ARBA" id="ARBA00022737"/>
    </source>
</evidence>
<feature type="region of interest" description="Disordered" evidence="7">
    <location>
        <begin position="79"/>
        <end position="102"/>
    </location>
</feature>
<evidence type="ECO:0000313" key="9">
    <source>
        <dbReference type="Ensembl" id="ENSOMYP00000002138.2"/>
    </source>
</evidence>